<sequence>MLGVQGGYGKVADIARTDLDNASNGNVFGGAIIGFDFALSHMISFGVESGYDYGYHIIKDNSSNLNYQMIPVLGTLKFTLPFGLQLFGKGGMAYVTERLNIGDTGFSATANAWKPMAAAGAAYTYKNWTVFAQYQYVFGDSEVNNKDQVSKFNALTAGVTYTFPLAF</sequence>
<name>A0A8J2Z6A2_9GAMM</name>
<dbReference type="RefSeq" id="WP_117003735.1">
    <property type="nucleotide sequence ID" value="NZ_BMJS01000039.1"/>
</dbReference>
<dbReference type="InterPro" id="IPR011250">
    <property type="entry name" value="OMP/PagP_B-barrel"/>
</dbReference>
<keyword evidence="1" id="KW-0732">Signal</keyword>
<dbReference type="AlphaFoldDB" id="A0A8J2Z6A2"/>
<dbReference type="OrthoDB" id="5735897at2"/>
<protein>
    <recommendedName>
        <fullName evidence="2">Outer membrane protein beta-barrel domain-containing protein</fullName>
    </recommendedName>
</protein>
<reference evidence="3" key="1">
    <citation type="journal article" date="2014" name="Int. J. Syst. Evol. Microbiol.">
        <title>Complete genome sequence of Corynebacterium casei LMG S-19264T (=DSM 44701T), isolated from a smear-ripened cheese.</title>
        <authorList>
            <consortium name="US DOE Joint Genome Institute (JGI-PGF)"/>
            <person name="Walter F."/>
            <person name="Albersmeier A."/>
            <person name="Kalinowski J."/>
            <person name="Ruckert C."/>
        </authorList>
    </citation>
    <scope>NUCLEOTIDE SEQUENCE</scope>
    <source>
        <strain evidence="3">CGMCC 1.15758</strain>
    </source>
</reference>
<dbReference type="SUPFAM" id="SSF56925">
    <property type="entry name" value="OMPA-like"/>
    <property type="match status" value="1"/>
</dbReference>
<evidence type="ECO:0000256" key="1">
    <source>
        <dbReference type="ARBA" id="ARBA00022729"/>
    </source>
</evidence>
<accession>A0A8J2Z6A2</accession>
<dbReference type="Proteomes" id="UP000636949">
    <property type="component" value="Unassembled WGS sequence"/>
</dbReference>
<dbReference type="Pfam" id="PF13505">
    <property type="entry name" value="OMP_b-brl"/>
    <property type="match status" value="1"/>
</dbReference>
<dbReference type="EMBL" id="BMJS01000039">
    <property type="protein sequence ID" value="GGG05991.1"/>
    <property type="molecule type" value="Genomic_DNA"/>
</dbReference>
<evidence type="ECO:0000313" key="3">
    <source>
        <dbReference type="EMBL" id="GGG05991.1"/>
    </source>
</evidence>
<proteinExistence type="predicted"/>
<reference evidence="3" key="2">
    <citation type="submission" date="2020-09" db="EMBL/GenBank/DDBJ databases">
        <authorList>
            <person name="Sun Q."/>
            <person name="Zhou Y."/>
        </authorList>
    </citation>
    <scope>NUCLEOTIDE SEQUENCE</scope>
    <source>
        <strain evidence="3">CGMCC 1.15758</strain>
    </source>
</reference>
<gene>
    <name evidence="3" type="ORF">GCM10010995_24330</name>
</gene>
<feature type="domain" description="Outer membrane protein beta-barrel" evidence="2">
    <location>
        <begin position="4"/>
        <end position="163"/>
    </location>
</feature>
<dbReference type="Gene3D" id="2.40.160.20">
    <property type="match status" value="1"/>
</dbReference>
<organism evidence="3 4">
    <name type="scientific">Cysteiniphilum litorale</name>
    <dbReference type="NCBI Taxonomy" id="2056700"/>
    <lineage>
        <taxon>Bacteria</taxon>
        <taxon>Pseudomonadati</taxon>
        <taxon>Pseudomonadota</taxon>
        <taxon>Gammaproteobacteria</taxon>
        <taxon>Thiotrichales</taxon>
        <taxon>Fastidiosibacteraceae</taxon>
        <taxon>Cysteiniphilum</taxon>
    </lineage>
</organism>
<keyword evidence="4" id="KW-1185">Reference proteome</keyword>
<dbReference type="InterPro" id="IPR027385">
    <property type="entry name" value="Beta-barrel_OMP"/>
</dbReference>
<comment type="caution">
    <text evidence="3">The sequence shown here is derived from an EMBL/GenBank/DDBJ whole genome shotgun (WGS) entry which is preliminary data.</text>
</comment>
<evidence type="ECO:0000313" key="4">
    <source>
        <dbReference type="Proteomes" id="UP000636949"/>
    </source>
</evidence>
<evidence type="ECO:0000259" key="2">
    <source>
        <dbReference type="Pfam" id="PF13505"/>
    </source>
</evidence>